<dbReference type="Pfam" id="PF24163">
    <property type="entry name" value="HCP"/>
    <property type="match status" value="1"/>
</dbReference>
<dbReference type="Gene3D" id="1.10.246.150">
    <property type="match status" value="1"/>
</dbReference>
<evidence type="ECO:0000313" key="2">
    <source>
        <dbReference type="EMBL" id="QJA88454.1"/>
    </source>
</evidence>
<protein>
    <submittedName>
        <fullName evidence="2">Putative head-tail connector</fullName>
    </submittedName>
</protein>
<gene>
    <name evidence="1" type="ORF">MM415A01024_0012</name>
    <name evidence="2" type="ORF">MM415B02762_0008</name>
</gene>
<dbReference type="EMBL" id="MT142779">
    <property type="protein sequence ID" value="QJA88454.1"/>
    <property type="molecule type" value="Genomic_DNA"/>
</dbReference>
<dbReference type="InterPro" id="IPR056472">
    <property type="entry name" value="HCP"/>
</dbReference>
<sequence>MDTTNSLTTWTQVNAFLNFGTAVQTMAESLIDQASWFLNTATNRQLKARTQVEYISGDGDQVLILKHPPVATVASIYDDVSRGFGTATLMSASAYTYDNTTDEGIVWLIGISATVGTRNVKITYTGGYSTVPYDIEMACIKLVDWWYKDFSDHRTGFVNATEGGESVTYQKEIPPDVQRVIDKYRRNMI</sequence>
<accession>A0A6M3L4L4</accession>
<dbReference type="CDD" id="cd08054">
    <property type="entry name" value="gp6"/>
    <property type="match status" value="1"/>
</dbReference>
<dbReference type="AlphaFoldDB" id="A0A6M3L4L4"/>
<dbReference type="InterPro" id="IPR053746">
    <property type="entry name" value="Viral_HT_Connector_Assembly"/>
</dbReference>
<name>A0A6M3L4L4_9ZZZZ</name>
<evidence type="ECO:0000313" key="1">
    <source>
        <dbReference type="EMBL" id="QJA78718.1"/>
    </source>
</evidence>
<dbReference type="EMBL" id="MT142350">
    <property type="protein sequence ID" value="QJA78718.1"/>
    <property type="molecule type" value="Genomic_DNA"/>
</dbReference>
<proteinExistence type="predicted"/>
<organism evidence="2">
    <name type="scientific">viral metagenome</name>
    <dbReference type="NCBI Taxonomy" id="1070528"/>
    <lineage>
        <taxon>unclassified sequences</taxon>
        <taxon>metagenomes</taxon>
        <taxon>organismal metagenomes</taxon>
    </lineage>
</organism>
<reference evidence="2" key="1">
    <citation type="submission" date="2020-03" db="EMBL/GenBank/DDBJ databases">
        <title>The deep terrestrial virosphere.</title>
        <authorList>
            <person name="Holmfeldt K."/>
            <person name="Nilsson E."/>
            <person name="Simone D."/>
            <person name="Lopez-Fernandez M."/>
            <person name="Wu X."/>
            <person name="de Brujin I."/>
            <person name="Lundin D."/>
            <person name="Andersson A."/>
            <person name="Bertilsson S."/>
            <person name="Dopson M."/>
        </authorList>
    </citation>
    <scope>NUCLEOTIDE SEQUENCE</scope>
    <source>
        <strain evidence="1">MM415A01024</strain>
        <strain evidence="2">MM415B02762</strain>
    </source>
</reference>